<dbReference type="SMART" id="SM00248">
    <property type="entry name" value="ANK"/>
    <property type="match status" value="11"/>
</dbReference>
<evidence type="ECO:0000256" key="3">
    <source>
        <dbReference type="PROSITE-ProRule" id="PRU00023"/>
    </source>
</evidence>
<evidence type="ECO:0000256" key="2">
    <source>
        <dbReference type="ARBA" id="ARBA00023043"/>
    </source>
</evidence>
<evidence type="ECO:0000313" key="7">
    <source>
        <dbReference type="Proteomes" id="UP000507470"/>
    </source>
</evidence>
<dbReference type="PRINTS" id="PR01415">
    <property type="entry name" value="ANKYRIN"/>
</dbReference>
<dbReference type="InterPro" id="IPR036770">
    <property type="entry name" value="Ankyrin_rpt-contain_sf"/>
</dbReference>
<evidence type="ECO:0000256" key="1">
    <source>
        <dbReference type="ARBA" id="ARBA00022737"/>
    </source>
</evidence>
<accession>A0A6J8E3U6</accession>
<dbReference type="OrthoDB" id="5955452at2759"/>
<keyword evidence="7" id="KW-1185">Reference proteome</keyword>
<keyword evidence="2 3" id="KW-0040">ANK repeat</keyword>
<proteinExistence type="predicted"/>
<keyword evidence="1" id="KW-0677">Repeat</keyword>
<dbReference type="EMBL" id="CACVKT020008444">
    <property type="protein sequence ID" value="CAC5415484.1"/>
    <property type="molecule type" value="Genomic_DNA"/>
</dbReference>
<evidence type="ECO:0000313" key="6">
    <source>
        <dbReference type="EMBL" id="CAC5415484.1"/>
    </source>
</evidence>
<reference evidence="6 7" key="1">
    <citation type="submission" date="2020-06" db="EMBL/GenBank/DDBJ databases">
        <authorList>
            <person name="Li R."/>
            <person name="Bekaert M."/>
        </authorList>
    </citation>
    <scope>NUCLEOTIDE SEQUENCE [LARGE SCALE GENOMIC DNA]</scope>
    <source>
        <strain evidence="7">wild</strain>
    </source>
</reference>
<dbReference type="SUPFAM" id="SSF52540">
    <property type="entry name" value="P-loop containing nucleoside triphosphate hydrolases"/>
    <property type="match status" value="1"/>
</dbReference>
<feature type="repeat" description="ANK" evidence="3">
    <location>
        <begin position="1061"/>
        <end position="1093"/>
    </location>
</feature>
<keyword evidence="4" id="KW-0472">Membrane</keyword>
<dbReference type="PROSITE" id="PS50088">
    <property type="entry name" value="ANK_REPEAT"/>
    <property type="match status" value="7"/>
</dbReference>
<feature type="domain" description="Novel STAND NTPase 3" evidence="5">
    <location>
        <begin position="399"/>
        <end position="565"/>
    </location>
</feature>
<dbReference type="Gene3D" id="1.10.533.10">
    <property type="entry name" value="Death Domain, Fas"/>
    <property type="match status" value="1"/>
</dbReference>
<dbReference type="InterPro" id="IPR027417">
    <property type="entry name" value="P-loop_NTPase"/>
</dbReference>
<name>A0A6J8E3U6_MYTCO</name>
<dbReference type="InterPro" id="IPR011029">
    <property type="entry name" value="DEATH-like_dom_sf"/>
</dbReference>
<feature type="repeat" description="ANK" evidence="3">
    <location>
        <begin position="1026"/>
        <end position="1050"/>
    </location>
</feature>
<dbReference type="PANTHER" id="PTHR24198">
    <property type="entry name" value="ANKYRIN REPEAT AND PROTEIN KINASE DOMAIN-CONTAINING PROTEIN"/>
    <property type="match status" value="1"/>
</dbReference>
<dbReference type="CDD" id="cd01671">
    <property type="entry name" value="CARD"/>
    <property type="match status" value="1"/>
</dbReference>
<dbReference type="InterPro" id="IPR002110">
    <property type="entry name" value="Ankyrin_rpt"/>
</dbReference>
<dbReference type="Pfam" id="PF13637">
    <property type="entry name" value="Ank_4"/>
    <property type="match status" value="1"/>
</dbReference>
<evidence type="ECO:0000256" key="4">
    <source>
        <dbReference type="SAM" id="Phobius"/>
    </source>
</evidence>
<dbReference type="AlphaFoldDB" id="A0A6J8E3U6"/>
<sequence length="1194" mass="137571">MNNHDTSNLLMFCEGAKYDVITHSGKERTDYPLTMIVDLRLIKLFLVTGWICIATAVVCPDSSQWTLRTRARCNSSLPSYNCLYDESTATFVDFCTRTPDFQRPGYKFIIRGNIDGIECEKNRFQPIKFWTNGSNDCILEKTHCNEPGQVIHDEGSSTSDRTCRCDYTRGFAFVTSPKQNCFCNPSLDDCSCFMKPCSKFQVMTPGLNKFSIMKMVVKRQPAITVTVLTGISIIFVIVLLKWGKEMMNCWRNIHMTETDIEKKVDERLNDQTIFKTKLKVNFNAIITTINSKEIEDKLTLTDLERKTIRSFLGRIKGNKALLEIVWNRGPVTYKEFINVLRTTYWELAANIEKTKDSDYQEELEEELEKIYNDKIPQDVREFHDNLIQEWNVNDNMITETKASKGIYKRLEESNCVFLVGHPGSGKSSILRHIALRLVKENEDEDFDIIPVVVEPINVLRYYNEKRNQIFLLDDFCGKDKVNNQIIDVWKLDIEKFLKIINKKKDCFEHGVKKVKKTKIMISCNTSVYESHIFEPLKRHLDTFVCKISDFPLDKEEREKMIRKYVPTAHVEAFMLKEKQIDFPLLCKLSKGKPINEIRQLFSDPLKTIKEDLTNVQTKDSFQFCAIALCTLFNNEFKTQWLNQNSETEDIRITDAVTEICLEFNLDITNDSDRKLIQEQFDKENMDWLSKSSDTYHHIHDEIFNIALVICGESYQRCFISHAPSSFIAKRYSFYNHIDGLINLKLKYLNPYFNRLFRDLEQGSSYSTFQNIQLRDINYRKSFIEYCNKRELKFKELLGNIKNDETSKKLRRQNTIDFDIKVPLIDCASQGYKYMVELLLKMSCNVNSIDNYGRSALYVASEQGHFEIVQILIANKPVEADIALCDNNKTTPLHMACEEGHKNIAEYLIENGADISACDMDGCSSLHMACASGKKEIVELLLKKKKDEMFKSDNLGQSPIIIASLQGETEVVESLLLFDNKQYLQKQVHETDKKGFTPFLAACVNAHVETARFLIANGSYILHSDNDGRTALFIACEKGHTKIVEILMIKGNKNIIDKSDWHKKTPLYIACAEKRTKIVETLIKYGAEINNRDEDKKTPLYVACERGNYDIVKLLLDNKADINTCDRHKKLPLHVACKGGDTNLVELLYGHHKASSPNCNQWNETALSIARKQGHDDIVKILVGHDMNGSAETIE</sequence>
<dbReference type="GO" id="GO:0005737">
    <property type="term" value="C:cytoplasm"/>
    <property type="evidence" value="ECO:0007669"/>
    <property type="project" value="TreeGrafter"/>
</dbReference>
<gene>
    <name evidence="6" type="ORF">MCOR_48178</name>
</gene>
<feature type="repeat" description="ANK" evidence="3">
    <location>
        <begin position="920"/>
        <end position="952"/>
    </location>
</feature>
<dbReference type="PANTHER" id="PTHR24198:SF165">
    <property type="entry name" value="ANKYRIN REPEAT-CONTAINING PROTEIN-RELATED"/>
    <property type="match status" value="1"/>
</dbReference>
<feature type="repeat" description="ANK" evidence="3">
    <location>
        <begin position="851"/>
        <end position="872"/>
    </location>
</feature>
<organism evidence="6 7">
    <name type="scientific">Mytilus coruscus</name>
    <name type="common">Sea mussel</name>
    <dbReference type="NCBI Taxonomy" id="42192"/>
    <lineage>
        <taxon>Eukaryota</taxon>
        <taxon>Metazoa</taxon>
        <taxon>Spiralia</taxon>
        <taxon>Lophotrochozoa</taxon>
        <taxon>Mollusca</taxon>
        <taxon>Bivalvia</taxon>
        <taxon>Autobranchia</taxon>
        <taxon>Pteriomorphia</taxon>
        <taxon>Mytilida</taxon>
        <taxon>Mytiloidea</taxon>
        <taxon>Mytilidae</taxon>
        <taxon>Mytilinae</taxon>
        <taxon>Mytilus</taxon>
    </lineage>
</organism>
<dbReference type="InterPro" id="IPR049050">
    <property type="entry name" value="nSTAND3"/>
</dbReference>
<feature type="transmembrane region" description="Helical" evidence="4">
    <location>
        <begin position="222"/>
        <end position="242"/>
    </location>
</feature>
<dbReference type="Pfam" id="PF20720">
    <property type="entry name" value="nSTAND3"/>
    <property type="match status" value="1"/>
</dbReference>
<protein>
    <recommendedName>
        <fullName evidence="5">Novel STAND NTPase 3 domain-containing protein</fullName>
    </recommendedName>
</protein>
<dbReference type="Gene3D" id="3.40.50.300">
    <property type="entry name" value="P-loop containing nucleotide triphosphate hydrolases"/>
    <property type="match status" value="1"/>
</dbReference>
<dbReference type="PROSITE" id="PS50297">
    <property type="entry name" value="ANK_REP_REGION"/>
    <property type="match status" value="6"/>
</dbReference>
<feature type="repeat" description="ANK" evidence="3">
    <location>
        <begin position="993"/>
        <end position="1025"/>
    </location>
</feature>
<feature type="repeat" description="ANK" evidence="3">
    <location>
        <begin position="887"/>
        <end position="919"/>
    </location>
</feature>
<keyword evidence="4" id="KW-1133">Transmembrane helix</keyword>
<feature type="repeat" description="ANK" evidence="3">
    <location>
        <begin position="1094"/>
        <end position="1126"/>
    </location>
</feature>
<dbReference type="Gene3D" id="1.25.40.20">
    <property type="entry name" value="Ankyrin repeat-containing domain"/>
    <property type="match status" value="3"/>
</dbReference>
<dbReference type="Proteomes" id="UP000507470">
    <property type="component" value="Unassembled WGS sequence"/>
</dbReference>
<feature type="transmembrane region" description="Helical" evidence="4">
    <location>
        <begin position="41"/>
        <end position="60"/>
    </location>
</feature>
<evidence type="ECO:0000259" key="5">
    <source>
        <dbReference type="Pfam" id="PF20720"/>
    </source>
</evidence>
<keyword evidence="4" id="KW-0812">Transmembrane</keyword>
<dbReference type="SUPFAM" id="SSF48403">
    <property type="entry name" value="Ankyrin repeat"/>
    <property type="match status" value="1"/>
</dbReference>
<dbReference type="Pfam" id="PF12796">
    <property type="entry name" value="Ank_2"/>
    <property type="match status" value="3"/>
</dbReference>